<dbReference type="Proteomes" id="UP000006512">
    <property type="component" value="Unassembled WGS sequence"/>
</dbReference>
<dbReference type="InterPro" id="IPR036895">
    <property type="entry name" value="Uracil-DNA_glycosylase-like_sf"/>
</dbReference>
<dbReference type="InterPro" id="IPR005122">
    <property type="entry name" value="Uracil-DNA_glycosylase-like"/>
</dbReference>
<evidence type="ECO:0000259" key="4">
    <source>
        <dbReference type="Pfam" id="PF03167"/>
    </source>
</evidence>
<name>F4QR99_9CAUL</name>
<dbReference type="GO" id="GO:0008263">
    <property type="term" value="F:pyrimidine-specific mismatch base pair DNA N-glycosylase activity"/>
    <property type="evidence" value="ECO:0007669"/>
    <property type="project" value="TreeGrafter"/>
</dbReference>
<reference evidence="6" key="1">
    <citation type="submission" date="2011-03" db="EMBL/GenBank/DDBJ databases">
        <title>Draft genome sequence of Brevundimonas diminuta.</title>
        <authorList>
            <person name="Brown P.J.B."/>
            <person name="Buechlein A."/>
            <person name="Hemmerich C."/>
            <person name="Brun Y.V."/>
        </authorList>
    </citation>
    <scope>NUCLEOTIDE SEQUENCE [LARGE SCALE GENOMIC DNA]</scope>
    <source>
        <strain evidence="6">C19</strain>
    </source>
</reference>
<keyword evidence="2" id="KW-0378">Hydrolase</keyword>
<evidence type="ECO:0000256" key="2">
    <source>
        <dbReference type="ARBA" id="ARBA00022801"/>
    </source>
</evidence>
<keyword evidence="3" id="KW-0234">DNA repair</keyword>
<dbReference type="AlphaFoldDB" id="F4QR99"/>
<proteinExistence type="predicted"/>
<dbReference type="STRING" id="715226.ABI_37690"/>
<dbReference type="PANTHER" id="PTHR12159">
    <property type="entry name" value="G/T AND G/U MISMATCH-SPECIFIC DNA GLYCOSYLASE"/>
    <property type="match status" value="1"/>
</dbReference>
<evidence type="ECO:0000256" key="1">
    <source>
        <dbReference type="ARBA" id="ARBA00022763"/>
    </source>
</evidence>
<evidence type="ECO:0000313" key="5">
    <source>
        <dbReference type="EMBL" id="EGF90736.1"/>
    </source>
</evidence>
<keyword evidence="6" id="KW-1185">Reference proteome</keyword>
<dbReference type="EMBL" id="GL883079">
    <property type="protein sequence ID" value="EGF90736.1"/>
    <property type="molecule type" value="Genomic_DNA"/>
</dbReference>
<dbReference type="GO" id="GO:0004844">
    <property type="term" value="F:uracil DNA N-glycosylase activity"/>
    <property type="evidence" value="ECO:0007669"/>
    <property type="project" value="TreeGrafter"/>
</dbReference>
<dbReference type="HOGENOM" id="CLU_042829_3_2_5"/>
<accession>F4QR99</accession>
<dbReference type="Gene3D" id="3.40.470.10">
    <property type="entry name" value="Uracil-DNA glycosylase-like domain"/>
    <property type="match status" value="1"/>
</dbReference>
<dbReference type="InterPro" id="IPR015637">
    <property type="entry name" value="MUG/TDG"/>
</dbReference>
<dbReference type="SUPFAM" id="SSF52141">
    <property type="entry name" value="Uracil-DNA glycosylase-like"/>
    <property type="match status" value="1"/>
</dbReference>
<dbReference type="CDD" id="cd10028">
    <property type="entry name" value="UDG-F2_TDG_MUG"/>
    <property type="match status" value="1"/>
</dbReference>
<dbReference type="PANTHER" id="PTHR12159:SF9">
    <property type="entry name" value="G_T MISMATCH-SPECIFIC THYMINE DNA GLYCOSYLASE"/>
    <property type="match status" value="1"/>
</dbReference>
<keyword evidence="1" id="KW-0227">DNA damage</keyword>
<protein>
    <submittedName>
        <fullName evidence="5">Uracil DNA glycosylase superfamily protein</fullName>
    </submittedName>
</protein>
<organism evidence="5 6">
    <name type="scientific">Asticcacaulis biprosthecium C19</name>
    <dbReference type="NCBI Taxonomy" id="715226"/>
    <lineage>
        <taxon>Bacteria</taxon>
        <taxon>Pseudomonadati</taxon>
        <taxon>Pseudomonadota</taxon>
        <taxon>Alphaproteobacteria</taxon>
        <taxon>Caulobacterales</taxon>
        <taxon>Caulobacteraceae</taxon>
        <taxon>Asticcacaulis</taxon>
    </lineage>
</organism>
<evidence type="ECO:0000256" key="3">
    <source>
        <dbReference type="ARBA" id="ARBA00023204"/>
    </source>
</evidence>
<feature type="domain" description="Uracil-DNA glycosylase-like" evidence="4">
    <location>
        <begin position="3"/>
        <end position="151"/>
    </location>
</feature>
<dbReference type="eggNOG" id="COG3663">
    <property type="taxonomic scope" value="Bacteria"/>
</dbReference>
<dbReference type="GO" id="GO:0006285">
    <property type="term" value="P:base-excision repair, AP site formation"/>
    <property type="evidence" value="ECO:0007669"/>
    <property type="project" value="InterPro"/>
</dbReference>
<gene>
    <name evidence="5" type="ORF">ABI_37690</name>
</gene>
<sequence length="156" mass="17073">MPGLKVVFCGTALGRVSAQSRAYYAHPGNFFWRTLSATGLTSELIAAKDYVRVREFGIGLTDLCKRHFGNDNELPSGAFDTSALRDKMLKYKPDVLAFTSKTGAAAFLQRATGAVHLGFHIETIGATRIYVLPSPSGQARVFWNQQTWQDLADAVS</sequence>
<dbReference type="Pfam" id="PF03167">
    <property type="entry name" value="UDG"/>
    <property type="match status" value="1"/>
</dbReference>
<evidence type="ECO:0000313" key="6">
    <source>
        <dbReference type="Proteomes" id="UP000006512"/>
    </source>
</evidence>